<dbReference type="Gene3D" id="3.30.70.270">
    <property type="match status" value="1"/>
</dbReference>
<sequence>MLDFSFWFSKIIPFGSQLVLLTKSFPVPALKNAEVFDKTIDKILEVWQALVAIGWPINSLLLYYTVLLQLPTSCLGYADDLIVFGDNADDCNEKLAILADNLEAYAFVINPRKCFAIASDQLKIGDTLIHQGTASESMYLGIGIEPGTPLSAASLEQYKRAAQEARRIMSFPLLLPHLLVAVNSYIIPKFLYTGSLGFITQQQCQRIDSLIKEKLCKALRCSPQSFPLSYIHSSRSDGGIGIMSLQQSIDVSRASTFLQPHLTLS</sequence>
<organism evidence="1 2">
    <name type="scientific">Aduncisulcus paluster</name>
    <dbReference type="NCBI Taxonomy" id="2918883"/>
    <lineage>
        <taxon>Eukaryota</taxon>
        <taxon>Metamonada</taxon>
        <taxon>Carpediemonas-like organisms</taxon>
        <taxon>Aduncisulcus</taxon>
    </lineage>
</organism>
<dbReference type="InterPro" id="IPR043128">
    <property type="entry name" value="Rev_trsase/Diguanyl_cyclase"/>
</dbReference>
<evidence type="ECO:0008006" key="3">
    <source>
        <dbReference type="Google" id="ProtNLM"/>
    </source>
</evidence>
<proteinExistence type="predicted"/>
<keyword evidence="2" id="KW-1185">Reference proteome</keyword>
<dbReference type="SUPFAM" id="SSF56672">
    <property type="entry name" value="DNA/RNA polymerases"/>
    <property type="match status" value="1"/>
</dbReference>
<protein>
    <recommendedName>
        <fullName evidence="3">Reverse transcriptase domain-containing protein</fullName>
    </recommendedName>
</protein>
<dbReference type="EMBL" id="BQXS01000034">
    <property type="protein sequence ID" value="GKT27621.1"/>
    <property type="molecule type" value="Genomic_DNA"/>
</dbReference>
<reference evidence="1" key="1">
    <citation type="submission" date="2022-03" db="EMBL/GenBank/DDBJ databases">
        <title>Draft genome sequence of Aduncisulcus paluster, a free-living microaerophilic Fornicata.</title>
        <authorList>
            <person name="Yuyama I."/>
            <person name="Kume K."/>
            <person name="Tamura T."/>
            <person name="Inagaki Y."/>
            <person name="Hashimoto T."/>
        </authorList>
    </citation>
    <scope>NUCLEOTIDE SEQUENCE</scope>
    <source>
        <strain evidence="1">NY0171</strain>
    </source>
</reference>
<comment type="caution">
    <text evidence="1">The sequence shown here is derived from an EMBL/GenBank/DDBJ whole genome shotgun (WGS) entry which is preliminary data.</text>
</comment>
<dbReference type="Proteomes" id="UP001057375">
    <property type="component" value="Unassembled WGS sequence"/>
</dbReference>
<gene>
    <name evidence="1" type="ORF">ADUPG1_000111</name>
</gene>
<evidence type="ECO:0000313" key="2">
    <source>
        <dbReference type="Proteomes" id="UP001057375"/>
    </source>
</evidence>
<evidence type="ECO:0000313" key="1">
    <source>
        <dbReference type="EMBL" id="GKT27621.1"/>
    </source>
</evidence>
<accession>A0ABQ5K501</accession>
<dbReference type="InterPro" id="IPR043502">
    <property type="entry name" value="DNA/RNA_pol_sf"/>
</dbReference>
<name>A0ABQ5K501_9EUKA</name>